<keyword evidence="9" id="KW-1185">Reference proteome</keyword>
<dbReference type="InterPro" id="IPR021740">
    <property type="entry name" value="Velvet"/>
</dbReference>
<keyword evidence="3" id="KW-0804">Transcription</keyword>
<keyword evidence="6" id="KW-1133">Transmembrane helix</keyword>
<comment type="subcellular location">
    <subcellularLocation>
        <location evidence="1">Nucleus</location>
    </subcellularLocation>
</comment>
<evidence type="ECO:0000259" key="7">
    <source>
        <dbReference type="PROSITE" id="PS51821"/>
    </source>
</evidence>
<keyword evidence="4" id="KW-0539">Nucleus</keyword>
<dbReference type="GO" id="GO:0005634">
    <property type="term" value="C:nucleus"/>
    <property type="evidence" value="ECO:0007669"/>
    <property type="project" value="UniProtKB-SubCell"/>
</dbReference>
<proteinExistence type="predicted"/>
<dbReference type="AlphaFoldDB" id="A0A0C9YFG8"/>
<dbReference type="HOGENOM" id="CLU_621226_0_0_1"/>
<protein>
    <recommendedName>
        <fullName evidence="7">Velvet domain-containing protein</fullName>
    </recommendedName>
</protein>
<evidence type="ECO:0000313" key="9">
    <source>
        <dbReference type="Proteomes" id="UP000054477"/>
    </source>
</evidence>
<evidence type="ECO:0000256" key="5">
    <source>
        <dbReference type="SAM" id="MobiDB-lite"/>
    </source>
</evidence>
<dbReference type="OrthoDB" id="5599552at2759"/>
<feature type="domain" description="Velvet" evidence="7">
    <location>
        <begin position="160"/>
        <end position="424"/>
    </location>
</feature>
<evidence type="ECO:0000256" key="1">
    <source>
        <dbReference type="ARBA" id="ARBA00004123"/>
    </source>
</evidence>
<dbReference type="STRING" id="1095629.A0A0C9YFG8"/>
<feature type="region of interest" description="Disordered" evidence="5">
    <location>
        <begin position="235"/>
        <end position="263"/>
    </location>
</feature>
<feature type="compositionally biased region" description="Low complexity" evidence="5">
    <location>
        <begin position="235"/>
        <end position="246"/>
    </location>
</feature>
<name>A0A0C9YFG8_9AGAR</name>
<gene>
    <name evidence="8" type="ORF">K443DRAFT_829</name>
</gene>
<reference evidence="8 9" key="1">
    <citation type="submission" date="2014-04" db="EMBL/GenBank/DDBJ databases">
        <authorList>
            <consortium name="DOE Joint Genome Institute"/>
            <person name="Kuo A."/>
            <person name="Kohler A."/>
            <person name="Nagy L.G."/>
            <person name="Floudas D."/>
            <person name="Copeland A."/>
            <person name="Barry K.W."/>
            <person name="Cichocki N."/>
            <person name="Veneault-Fourrey C."/>
            <person name="LaButti K."/>
            <person name="Lindquist E.A."/>
            <person name="Lipzen A."/>
            <person name="Lundell T."/>
            <person name="Morin E."/>
            <person name="Murat C."/>
            <person name="Sun H."/>
            <person name="Tunlid A."/>
            <person name="Henrissat B."/>
            <person name="Grigoriev I.V."/>
            <person name="Hibbett D.S."/>
            <person name="Martin F."/>
            <person name="Nordberg H.P."/>
            <person name="Cantor M.N."/>
            <person name="Hua S.X."/>
        </authorList>
    </citation>
    <scope>NUCLEOTIDE SEQUENCE [LARGE SCALE GENOMIC DNA]</scope>
    <source>
        <strain evidence="8 9">LaAM-08-1</strain>
    </source>
</reference>
<dbReference type="PROSITE" id="PS51821">
    <property type="entry name" value="VELVET"/>
    <property type="match status" value="1"/>
</dbReference>
<organism evidence="8 9">
    <name type="scientific">Laccaria amethystina LaAM-08-1</name>
    <dbReference type="NCBI Taxonomy" id="1095629"/>
    <lineage>
        <taxon>Eukaryota</taxon>
        <taxon>Fungi</taxon>
        <taxon>Dikarya</taxon>
        <taxon>Basidiomycota</taxon>
        <taxon>Agaricomycotina</taxon>
        <taxon>Agaricomycetes</taxon>
        <taxon>Agaricomycetidae</taxon>
        <taxon>Agaricales</taxon>
        <taxon>Agaricineae</taxon>
        <taxon>Hydnangiaceae</taxon>
        <taxon>Laccaria</taxon>
    </lineage>
</organism>
<dbReference type="EMBL" id="KN838539">
    <property type="protein sequence ID" value="KIK09147.1"/>
    <property type="molecule type" value="Genomic_DNA"/>
</dbReference>
<dbReference type="Gene3D" id="2.60.40.3960">
    <property type="entry name" value="Velvet domain"/>
    <property type="match status" value="1"/>
</dbReference>
<sequence length="441" mass="49655">MRAIIDYNIISFRLTVPIYAVDRALVIRLKIRVEPSRVQAEMESTGSFSPHWKDYPQHRQPNLGEQNKHQIYRMLILPRNSSFPAVFRRPTEARATSKFLVPLIASSFVVAVLFLALDRFEDMAANPNHRQIAGPDGGLGSQNSNHIGKPTYITSGQFQGQMIRVELEELQKAERGRKYARVDRRPLDPPPAVLLRVFEVNRTDSGRQWEREIKAESIRNIGIMCTVDLFPVPESLHSSDSSPSTPQYYPRASTSTGADPRSAPALTYFPLHPYTTLDAHGEEATTASFHIPRRQPLLRHLNANEAPNDVVSRLGNHLVTESSKLTPALVGEKFVEPTLVEHKGKKALVFVFGDLAIQREGTFILRYRALDIFTLSSGSNHPPILAELYGGSFKVYSTREFPGLEPSTELTRNFSKYGVRVTLRDAERKSKKRPNRGPPPL</sequence>
<keyword evidence="6" id="KW-0472">Membrane</keyword>
<dbReference type="PANTHER" id="PTHR33572">
    <property type="entry name" value="SPORE DEVELOPMENT REGULATOR VOSA"/>
    <property type="match status" value="1"/>
</dbReference>
<dbReference type="InterPro" id="IPR037525">
    <property type="entry name" value="Velvet_dom"/>
</dbReference>
<dbReference type="Proteomes" id="UP000054477">
    <property type="component" value="Unassembled WGS sequence"/>
</dbReference>
<feature type="transmembrane region" description="Helical" evidence="6">
    <location>
        <begin position="99"/>
        <end position="117"/>
    </location>
</feature>
<dbReference type="PANTHER" id="PTHR33572:SF3">
    <property type="entry name" value="VELVET COMPLEX SUBUNIT B"/>
    <property type="match status" value="1"/>
</dbReference>
<keyword evidence="2" id="KW-0805">Transcription regulation</keyword>
<accession>A0A0C9YFG8</accession>
<dbReference type="Pfam" id="PF11754">
    <property type="entry name" value="Velvet"/>
    <property type="match status" value="1"/>
</dbReference>
<evidence type="ECO:0000313" key="8">
    <source>
        <dbReference type="EMBL" id="KIK09147.1"/>
    </source>
</evidence>
<evidence type="ECO:0000256" key="2">
    <source>
        <dbReference type="ARBA" id="ARBA00023015"/>
    </source>
</evidence>
<reference evidence="9" key="2">
    <citation type="submission" date="2015-01" db="EMBL/GenBank/DDBJ databases">
        <title>Evolutionary Origins and Diversification of the Mycorrhizal Mutualists.</title>
        <authorList>
            <consortium name="DOE Joint Genome Institute"/>
            <consortium name="Mycorrhizal Genomics Consortium"/>
            <person name="Kohler A."/>
            <person name="Kuo A."/>
            <person name="Nagy L.G."/>
            <person name="Floudas D."/>
            <person name="Copeland A."/>
            <person name="Barry K.W."/>
            <person name="Cichocki N."/>
            <person name="Veneault-Fourrey C."/>
            <person name="LaButti K."/>
            <person name="Lindquist E.A."/>
            <person name="Lipzen A."/>
            <person name="Lundell T."/>
            <person name="Morin E."/>
            <person name="Murat C."/>
            <person name="Riley R."/>
            <person name="Ohm R."/>
            <person name="Sun H."/>
            <person name="Tunlid A."/>
            <person name="Henrissat B."/>
            <person name="Grigoriev I.V."/>
            <person name="Hibbett D.S."/>
            <person name="Martin F."/>
        </authorList>
    </citation>
    <scope>NUCLEOTIDE SEQUENCE [LARGE SCALE GENOMIC DNA]</scope>
    <source>
        <strain evidence="9">LaAM-08-1</strain>
    </source>
</reference>
<keyword evidence="6" id="KW-0812">Transmembrane</keyword>
<evidence type="ECO:0000256" key="4">
    <source>
        <dbReference type="ARBA" id="ARBA00023242"/>
    </source>
</evidence>
<evidence type="ECO:0000256" key="3">
    <source>
        <dbReference type="ARBA" id="ARBA00023163"/>
    </source>
</evidence>
<dbReference type="InterPro" id="IPR038491">
    <property type="entry name" value="Velvet_dom_sf"/>
</dbReference>
<evidence type="ECO:0000256" key="6">
    <source>
        <dbReference type="SAM" id="Phobius"/>
    </source>
</evidence>